<accession>A0A1I4QTQ9</accession>
<keyword evidence="9" id="KW-1185">Reference proteome</keyword>
<evidence type="ECO:0000256" key="1">
    <source>
        <dbReference type="ARBA" id="ARBA00004651"/>
    </source>
</evidence>
<evidence type="ECO:0000313" key="9">
    <source>
        <dbReference type="Proteomes" id="UP000199611"/>
    </source>
</evidence>
<feature type="transmembrane region" description="Helical" evidence="7">
    <location>
        <begin position="269"/>
        <end position="291"/>
    </location>
</feature>
<dbReference type="EMBL" id="FOUU01000001">
    <property type="protein sequence ID" value="SFM43462.1"/>
    <property type="molecule type" value="Genomic_DNA"/>
</dbReference>
<keyword evidence="6 7" id="KW-0472">Membrane</keyword>
<evidence type="ECO:0000256" key="3">
    <source>
        <dbReference type="ARBA" id="ARBA00022475"/>
    </source>
</evidence>
<keyword evidence="5 7" id="KW-1133">Transmembrane helix</keyword>
<feature type="transmembrane region" description="Helical" evidence="7">
    <location>
        <begin position="92"/>
        <end position="110"/>
    </location>
</feature>
<dbReference type="InterPro" id="IPR007140">
    <property type="entry name" value="DUF350"/>
</dbReference>
<feature type="transmembrane region" description="Helical" evidence="7">
    <location>
        <begin position="57"/>
        <end position="80"/>
    </location>
</feature>
<feature type="transmembrane region" description="Helical" evidence="7">
    <location>
        <begin position="228"/>
        <end position="248"/>
    </location>
</feature>
<keyword evidence="4 7" id="KW-0812">Transmembrane</keyword>
<feature type="transmembrane region" description="Helical" evidence="7">
    <location>
        <begin position="194"/>
        <end position="216"/>
    </location>
</feature>
<feature type="transmembrane region" description="Helical" evidence="7">
    <location>
        <begin position="157"/>
        <end position="182"/>
    </location>
</feature>
<protein>
    <submittedName>
        <fullName evidence="8">Uncharacterized membrane protein YjfL, UPF0719 family</fullName>
    </submittedName>
</protein>
<keyword evidence="3" id="KW-1003">Cell membrane</keyword>
<dbReference type="PANTHER" id="PTHR40043">
    <property type="entry name" value="UPF0719 INNER MEMBRANE PROTEIN YJFL"/>
    <property type="match status" value="1"/>
</dbReference>
<evidence type="ECO:0000313" key="8">
    <source>
        <dbReference type="EMBL" id="SFM43462.1"/>
    </source>
</evidence>
<comment type="subcellular location">
    <subcellularLocation>
        <location evidence="1">Cell membrane</location>
        <topology evidence="1">Multi-pass membrane protein</topology>
    </subcellularLocation>
</comment>
<dbReference type="Proteomes" id="UP000199611">
    <property type="component" value="Unassembled WGS sequence"/>
</dbReference>
<reference evidence="8 9" key="1">
    <citation type="submission" date="2016-10" db="EMBL/GenBank/DDBJ databases">
        <authorList>
            <person name="de Groot N.N."/>
        </authorList>
    </citation>
    <scope>NUCLEOTIDE SEQUENCE [LARGE SCALE GENOMIC DNA]</scope>
    <source>
        <strain evidence="8 9">DSM 9990</strain>
    </source>
</reference>
<evidence type="ECO:0000256" key="2">
    <source>
        <dbReference type="ARBA" id="ARBA00005779"/>
    </source>
</evidence>
<comment type="similarity">
    <text evidence="2">Belongs to the UPF0719 family.</text>
</comment>
<evidence type="ECO:0000256" key="4">
    <source>
        <dbReference type="ARBA" id="ARBA00022692"/>
    </source>
</evidence>
<feature type="transmembrane region" description="Helical" evidence="7">
    <location>
        <begin position="131"/>
        <end position="151"/>
    </location>
</feature>
<proteinExistence type="inferred from homology"/>
<feature type="transmembrane region" description="Helical" evidence="7">
    <location>
        <begin position="20"/>
        <end position="45"/>
    </location>
</feature>
<sequence length="292" mass="31265">MDGAGFAGWLKILGGWSAVAAGLLLGTIALLIIGRGIFVLIYPGCNIRKELVEKDNLALALTLAGYILGLAIALGGSLIGPSLTVKQTFYDLLIYGPLALFMMILSHIINDRVILRHFDNKKEIIEDQNSGTGIVVAGNHVAMGLVVFGALSGEGSLVTALVFWLLGQLALVLVTLFYNAILPFDLHKEIERDNVAVGVAFSGVLVATGNIVRYAIQGDFVSWEQDLIFFGGVMVFGAIALPLARFVVDKFILIGRNLTDELVNQEKPNIGAGAIEAIVYVALSFLIGWSLH</sequence>
<dbReference type="AlphaFoldDB" id="A0A1I4QTQ9"/>
<dbReference type="Pfam" id="PF03994">
    <property type="entry name" value="DUF350"/>
    <property type="match status" value="2"/>
</dbReference>
<dbReference type="GO" id="GO:0005886">
    <property type="term" value="C:plasma membrane"/>
    <property type="evidence" value="ECO:0007669"/>
    <property type="project" value="UniProtKB-SubCell"/>
</dbReference>
<dbReference type="OrthoDB" id="5416313at2"/>
<dbReference type="PANTHER" id="PTHR40043:SF1">
    <property type="entry name" value="UPF0719 INNER MEMBRANE PROTEIN YJFL"/>
    <property type="match status" value="1"/>
</dbReference>
<evidence type="ECO:0000256" key="5">
    <source>
        <dbReference type="ARBA" id="ARBA00022989"/>
    </source>
</evidence>
<organism evidence="8 9">
    <name type="scientific">Thermodesulforhabdus norvegica</name>
    <dbReference type="NCBI Taxonomy" id="39841"/>
    <lineage>
        <taxon>Bacteria</taxon>
        <taxon>Pseudomonadati</taxon>
        <taxon>Thermodesulfobacteriota</taxon>
        <taxon>Syntrophobacteria</taxon>
        <taxon>Syntrophobacterales</taxon>
        <taxon>Thermodesulforhabdaceae</taxon>
        <taxon>Thermodesulforhabdus</taxon>
    </lineage>
</organism>
<evidence type="ECO:0000256" key="7">
    <source>
        <dbReference type="SAM" id="Phobius"/>
    </source>
</evidence>
<evidence type="ECO:0000256" key="6">
    <source>
        <dbReference type="ARBA" id="ARBA00023136"/>
    </source>
</evidence>
<dbReference type="RefSeq" id="WP_093392802.1">
    <property type="nucleotide sequence ID" value="NZ_FOUU01000001.1"/>
</dbReference>
<name>A0A1I4QTQ9_9BACT</name>
<dbReference type="STRING" id="39841.SAMN05660836_00220"/>
<gene>
    <name evidence="8" type="ORF">SAMN05660836_00220</name>
</gene>